<proteinExistence type="predicted"/>
<accession>V6JNR2</accession>
<dbReference type="EMBL" id="AWQX01000344">
    <property type="protein sequence ID" value="EST20741.1"/>
    <property type="molecule type" value="Genomic_DNA"/>
</dbReference>
<dbReference type="RefSeq" id="WP_023552628.1">
    <property type="nucleotide sequence ID" value="NZ_CM002285.1"/>
</dbReference>
<dbReference type="InterPro" id="IPR020846">
    <property type="entry name" value="MFS_dom"/>
</dbReference>
<name>V6JNR2_STRRC</name>
<dbReference type="SUPFAM" id="SSF103473">
    <property type="entry name" value="MFS general substrate transporter"/>
    <property type="match status" value="1"/>
</dbReference>
<keyword evidence="2 5" id="KW-0812">Transmembrane</keyword>
<keyword evidence="3 5" id="KW-1133">Transmembrane helix</keyword>
<protein>
    <recommendedName>
        <fullName evidence="6">Major facilitator superfamily (MFS) profile domain-containing protein</fullName>
    </recommendedName>
</protein>
<comment type="subcellular location">
    <subcellularLocation>
        <location evidence="1">Cell membrane</location>
        <topology evidence="1">Multi-pass membrane protein</topology>
    </subcellularLocation>
</comment>
<feature type="domain" description="Major facilitator superfamily (MFS) profile" evidence="6">
    <location>
        <begin position="1"/>
        <end position="49"/>
    </location>
</feature>
<dbReference type="Proteomes" id="UP000017984">
    <property type="component" value="Chromosome"/>
</dbReference>
<keyword evidence="8" id="KW-1185">Reference proteome</keyword>
<organism evidence="7 8">
    <name type="scientific">Streptomyces roseochromogenus subsp. oscitans DS 12.976</name>
    <dbReference type="NCBI Taxonomy" id="1352936"/>
    <lineage>
        <taxon>Bacteria</taxon>
        <taxon>Bacillati</taxon>
        <taxon>Actinomycetota</taxon>
        <taxon>Actinomycetes</taxon>
        <taxon>Kitasatosporales</taxon>
        <taxon>Streptomycetaceae</taxon>
        <taxon>Streptomyces</taxon>
    </lineage>
</organism>
<evidence type="ECO:0000256" key="4">
    <source>
        <dbReference type="ARBA" id="ARBA00023136"/>
    </source>
</evidence>
<dbReference type="Gene3D" id="1.20.1250.20">
    <property type="entry name" value="MFS general substrate transporter like domains"/>
    <property type="match status" value="1"/>
</dbReference>
<dbReference type="HOGENOM" id="CLU_3141361_0_0_11"/>
<dbReference type="PROSITE" id="PS50850">
    <property type="entry name" value="MFS"/>
    <property type="match status" value="1"/>
</dbReference>
<keyword evidence="4 5" id="KW-0472">Membrane</keyword>
<evidence type="ECO:0000256" key="2">
    <source>
        <dbReference type="ARBA" id="ARBA00022692"/>
    </source>
</evidence>
<dbReference type="GO" id="GO:0022857">
    <property type="term" value="F:transmembrane transporter activity"/>
    <property type="evidence" value="ECO:0007669"/>
    <property type="project" value="InterPro"/>
</dbReference>
<sequence>MATTAVGPPIGGLLAGAAGWRWAVLINIPVTAIAMAMAMAARGSAARPP</sequence>
<evidence type="ECO:0000256" key="1">
    <source>
        <dbReference type="ARBA" id="ARBA00004651"/>
    </source>
</evidence>
<reference evidence="7 8" key="1">
    <citation type="journal article" date="2014" name="Genome Announc.">
        <title>Draft Genome Sequence of Streptomyces roseochromogenes subsp. oscitans DS 12.976, Producer of the Aminocoumarin Antibiotic Clorobiocin.</title>
        <authorList>
            <person name="Ruckert C."/>
            <person name="Kalinowski J."/>
            <person name="Heide L."/>
            <person name="Apel A.K."/>
        </authorList>
    </citation>
    <scope>NUCLEOTIDE SEQUENCE [LARGE SCALE GENOMIC DNA]</scope>
    <source>
        <strain evidence="7 8">DS 12.976</strain>
    </source>
</reference>
<dbReference type="InterPro" id="IPR036259">
    <property type="entry name" value="MFS_trans_sf"/>
</dbReference>
<evidence type="ECO:0000259" key="6">
    <source>
        <dbReference type="PROSITE" id="PS50850"/>
    </source>
</evidence>
<comment type="caution">
    <text evidence="7">The sequence shown here is derived from an EMBL/GenBank/DDBJ whole genome shotgun (WGS) entry which is preliminary data.</text>
</comment>
<gene>
    <name evidence="7" type="ORF">M878_38950</name>
</gene>
<evidence type="ECO:0000256" key="5">
    <source>
        <dbReference type="SAM" id="Phobius"/>
    </source>
</evidence>
<feature type="transmembrane region" description="Helical" evidence="5">
    <location>
        <begin position="20"/>
        <end position="41"/>
    </location>
</feature>
<evidence type="ECO:0000313" key="7">
    <source>
        <dbReference type="EMBL" id="EST20741.1"/>
    </source>
</evidence>
<evidence type="ECO:0000256" key="3">
    <source>
        <dbReference type="ARBA" id="ARBA00022989"/>
    </source>
</evidence>
<dbReference type="GO" id="GO:0005886">
    <property type="term" value="C:plasma membrane"/>
    <property type="evidence" value="ECO:0007669"/>
    <property type="project" value="UniProtKB-SubCell"/>
</dbReference>
<dbReference type="AlphaFoldDB" id="V6JNR2"/>
<evidence type="ECO:0000313" key="8">
    <source>
        <dbReference type="Proteomes" id="UP000017984"/>
    </source>
</evidence>